<sequence length="216" mass="24199">MLDDNSWAFTISYDDMGYVEDGDAGSINYEELLQSSKQDLVEENQSRKAEGYSSIELVGWASKPFYDPTKKVLHWAKEFHFEGDSLNTLNYNLRILGRNGIYLVNAIASMHDLPEVNENVNNVLSSISFDEGYAYNDYVDGDRIASLTVGGLVAGKVLAKTGLIAILVKLWKVIAVAVIGFFGFLFKKFKRNKEETDTVATTEEPESPDNRQEMNS</sequence>
<gene>
    <name evidence="3" type="ORF">EDC17_102452</name>
</gene>
<evidence type="ECO:0000313" key="4">
    <source>
        <dbReference type="Proteomes" id="UP000295197"/>
    </source>
</evidence>
<feature type="transmembrane region" description="Helical" evidence="2">
    <location>
        <begin position="163"/>
        <end position="186"/>
    </location>
</feature>
<dbReference type="Pfam" id="PF09935">
    <property type="entry name" value="DUF2167"/>
    <property type="match status" value="1"/>
</dbReference>
<reference evidence="3 4" key="1">
    <citation type="submission" date="2019-03" db="EMBL/GenBank/DDBJ databases">
        <title>Genomic Encyclopedia of Type Strains, Phase IV (KMG-IV): sequencing the most valuable type-strain genomes for metagenomic binning, comparative biology and taxonomic classification.</title>
        <authorList>
            <person name="Goeker M."/>
        </authorList>
    </citation>
    <scope>NUCLEOTIDE SEQUENCE [LARGE SCALE GENOMIC DNA]</scope>
    <source>
        <strain evidence="3 4">DSM 22362</strain>
    </source>
</reference>
<dbReference type="InterPro" id="IPR018682">
    <property type="entry name" value="DUF2167_membr"/>
</dbReference>
<organism evidence="3 4">
    <name type="scientific">Sphingobacterium alimentarium</name>
    <dbReference type="NCBI Taxonomy" id="797292"/>
    <lineage>
        <taxon>Bacteria</taxon>
        <taxon>Pseudomonadati</taxon>
        <taxon>Bacteroidota</taxon>
        <taxon>Sphingobacteriia</taxon>
        <taxon>Sphingobacteriales</taxon>
        <taxon>Sphingobacteriaceae</taxon>
        <taxon>Sphingobacterium</taxon>
    </lineage>
</organism>
<proteinExistence type="predicted"/>
<dbReference type="Proteomes" id="UP000295197">
    <property type="component" value="Unassembled WGS sequence"/>
</dbReference>
<keyword evidence="4" id="KW-1185">Reference proteome</keyword>
<evidence type="ECO:0000313" key="3">
    <source>
        <dbReference type="EMBL" id="TCV12284.1"/>
    </source>
</evidence>
<comment type="caution">
    <text evidence="3">The sequence shown here is derived from an EMBL/GenBank/DDBJ whole genome shotgun (WGS) entry which is preliminary data.</text>
</comment>
<protein>
    <submittedName>
        <fullName evidence="3">Uncharacterized protein DUF2167</fullName>
    </submittedName>
</protein>
<dbReference type="EMBL" id="SMBZ01000024">
    <property type="protein sequence ID" value="TCV12284.1"/>
    <property type="molecule type" value="Genomic_DNA"/>
</dbReference>
<keyword evidence="2" id="KW-0812">Transmembrane</keyword>
<keyword evidence="2" id="KW-1133">Transmembrane helix</keyword>
<accession>A0A4R3VW04</accession>
<evidence type="ECO:0000256" key="2">
    <source>
        <dbReference type="SAM" id="Phobius"/>
    </source>
</evidence>
<name>A0A4R3VW04_9SPHI</name>
<evidence type="ECO:0000256" key="1">
    <source>
        <dbReference type="SAM" id="MobiDB-lite"/>
    </source>
</evidence>
<feature type="region of interest" description="Disordered" evidence="1">
    <location>
        <begin position="196"/>
        <end position="216"/>
    </location>
</feature>
<keyword evidence="2" id="KW-0472">Membrane</keyword>
<dbReference type="AlphaFoldDB" id="A0A4R3VW04"/>